<dbReference type="Proteomes" id="UP001374535">
    <property type="component" value="Chromosome 11"/>
</dbReference>
<protein>
    <submittedName>
        <fullName evidence="1">Uncharacterized protein</fullName>
    </submittedName>
</protein>
<keyword evidence="2" id="KW-1185">Reference proteome</keyword>
<reference evidence="1 2" key="1">
    <citation type="journal article" date="2023" name="Life. Sci Alliance">
        <title>Evolutionary insights into 3D genome organization and epigenetic landscape of Vigna mungo.</title>
        <authorList>
            <person name="Junaid A."/>
            <person name="Singh B."/>
            <person name="Bhatia S."/>
        </authorList>
    </citation>
    <scope>NUCLEOTIDE SEQUENCE [LARGE SCALE GENOMIC DNA]</scope>
    <source>
        <strain evidence="1">Urdbean</strain>
    </source>
</reference>
<accession>A0AAQ3MGV4</accession>
<evidence type="ECO:0000313" key="2">
    <source>
        <dbReference type="Proteomes" id="UP001374535"/>
    </source>
</evidence>
<evidence type="ECO:0000313" key="1">
    <source>
        <dbReference type="EMBL" id="WVY90976.1"/>
    </source>
</evidence>
<dbReference type="AlphaFoldDB" id="A0AAQ3MGV4"/>
<name>A0AAQ3MGV4_VIGMU</name>
<dbReference type="EMBL" id="CP144690">
    <property type="protein sequence ID" value="WVY90976.1"/>
    <property type="molecule type" value="Genomic_DNA"/>
</dbReference>
<organism evidence="1 2">
    <name type="scientific">Vigna mungo</name>
    <name type="common">Black gram</name>
    <name type="synonym">Phaseolus mungo</name>
    <dbReference type="NCBI Taxonomy" id="3915"/>
    <lineage>
        <taxon>Eukaryota</taxon>
        <taxon>Viridiplantae</taxon>
        <taxon>Streptophyta</taxon>
        <taxon>Embryophyta</taxon>
        <taxon>Tracheophyta</taxon>
        <taxon>Spermatophyta</taxon>
        <taxon>Magnoliopsida</taxon>
        <taxon>eudicotyledons</taxon>
        <taxon>Gunneridae</taxon>
        <taxon>Pentapetalae</taxon>
        <taxon>rosids</taxon>
        <taxon>fabids</taxon>
        <taxon>Fabales</taxon>
        <taxon>Fabaceae</taxon>
        <taxon>Papilionoideae</taxon>
        <taxon>50 kb inversion clade</taxon>
        <taxon>NPAAA clade</taxon>
        <taxon>indigoferoid/millettioid clade</taxon>
        <taxon>Phaseoleae</taxon>
        <taxon>Vigna</taxon>
    </lineage>
</organism>
<proteinExistence type="predicted"/>
<gene>
    <name evidence="1" type="ORF">V8G54_036490</name>
</gene>
<sequence>MFVFSICGIRVAGSRRLLNGISLSGKVKIERLVELLMDWNMSNRDYNCSEIAMDPSIMKLLEDDEDETMHSGVDVEAFQAALNRDIGGDVSASQFPGSDAGICQFHSSFSVQY</sequence>